<feature type="region of interest" description="Disordered" evidence="1">
    <location>
        <begin position="85"/>
        <end position="105"/>
    </location>
</feature>
<reference evidence="2" key="1">
    <citation type="journal article" date="2015" name="Nature">
        <title>Complex archaea that bridge the gap between prokaryotes and eukaryotes.</title>
        <authorList>
            <person name="Spang A."/>
            <person name="Saw J.H."/>
            <person name="Jorgensen S.L."/>
            <person name="Zaremba-Niedzwiedzka K."/>
            <person name="Martijn J."/>
            <person name="Lind A.E."/>
            <person name="van Eijk R."/>
            <person name="Schleper C."/>
            <person name="Guy L."/>
            <person name="Ettema T.J."/>
        </authorList>
    </citation>
    <scope>NUCLEOTIDE SEQUENCE</scope>
</reference>
<gene>
    <name evidence="2" type="ORF">LCGC14_1108310</name>
</gene>
<dbReference type="AlphaFoldDB" id="A0A0F9QDT1"/>
<proteinExistence type="predicted"/>
<organism evidence="2">
    <name type="scientific">marine sediment metagenome</name>
    <dbReference type="NCBI Taxonomy" id="412755"/>
    <lineage>
        <taxon>unclassified sequences</taxon>
        <taxon>metagenomes</taxon>
        <taxon>ecological metagenomes</taxon>
    </lineage>
</organism>
<sequence length="122" mass="13895">MNRRNFFKTVTGFIAGVFTTSAIAKEKPKLTVAMVQKAKKYLDAQTEDGDFLIPVDEEYHPIFSPLIKKTNEILRERGIEIPPIQKGSGRTFFMDTEKGDDKNNGISWDEAIRSWEGLNKAR</sequence>
<name>A0A0F9QDT1_9ZZZZ</name>
<accession>A0A0F9QDT1</accession>
<evidence type="ECO:0000256" key="1">
    <source>
        <dbReference type="SAM" id="MobiDB-lite"/>
    </source>
</evidence>
<evidence type="ECO:0000313" key="2">
    <source>
        <dbReference type="EMBL" id="KKN03383.1"/>
    </source>
</evidence>
<comment type="caution">
    <text evidence="2">The sequence shown here is derived from an EMBL/GenBank/DDBJ whole genome shotgun (WGS) entry which is preliminary data.</text>
</comment>
<protein>
    <submittedName>
        <fullName evidence="2">Uncharacterized protein</fullName>
    </submittedName>
</protein>
<dbReference type="EMBL" id="LAZR01005039">
    <property type="protein sequence ID" value="KKN03383.1"/>
    <property type="molecule type" value="Genomic_DNA"/>
</dbReference>